<gene>
    <name evidence="3" type="ORF">WJX72_009811</name>
</gene>
<dbReference type="AlphaFoldDB" id="A0AAW1Q529"/>
<feature type="region of interest" description="Disordered" evidence="1">
    <location>
        <begin position="372"/>
        <end position="394"/>
    </location>
</feature>
<sequence length="490" mass="50603">MAVRCRELAVLLLAAILCQARALQPASPAGVFRKLLAAAPPPSVSDTKNGAAAAKRFSGVWQGVTYSPAAIVVDGYENLLSISCVDAEFLAAFTGISKYISNNVLTTNETFTFDGTSLAVNLTGGQIVQLALDFVGDAFVAPLSLVYYQSNYTTINSKDSKKVLAVEIEQLEISVDSDGSPVFNNFCRADNISAATQSTCISASSTKTSPGIATQQAGTNAALARSADSGVEYDPVGYCSGEFDTQDASLCNLVNQVVDSANLQEPLTADAANATDYCFPASQVAITDELDFDLCCLIGMVIEGQGGVVDSQLKNQYCTRPTDTSRVVCETTSDSGTTSSTGSPSSPSPNTDTDNSLASILDSLLSPSAITSPSFPASPGTTSSPSTNSGLASSGCTSSSSSSGGLSCSCCPTNDLACYSARCLGGAGLSDILAAQHQTNLAIINNIGKRRRSLLAADATADNLGLKRPRSVTTRAEFTCISGDCLKLFS</sequence>
<feature type="chain" id="PRO_5043968384" evidence="2">
    <location>
        <begin position="23"/>
        <end position="490"/>
    </location>
</feature>
<dbReference type="Proteomes" id="UP001489004">
    <property type="component" value="Unassembled WGS sequence"/>
</dbReference>
<name>A0AAW1Q529_9CHLO</name>
<keyword evidence="2" id="KW-0732">Signal</keyword>
<feature type="signal peptide" evidence="2">
    <location>
        <begin position="1"/>
        <end position="22"/>
    </location>
</feature>
<evidence type="ECO:0000313" key="3">
    <source>
        <dbReference type="EMBL" id="KAK9817119.1"/>
    </source>
</evidence>
<evidence type="ECO:0000256" key="2">
    <source>
        <dbReference type="SAM" id="SignalP"/>
    </source>
</evidence>
<evidence type="ECO:0000313" key="4">
    <source>
        <dbReference type="Proteomes" id="UP001489004"/>
    </source>
</evidence>
<keyword evidence="4" id="KW-1185">Reference proteome</keyword>
<feature type="compositionally biased region" description="Low complexity" evidence="1">
    <location>
        <begin position="331"/>
        <end position="356"/>
    </location>
</feature>
<comment type="caution">
    <text evidence="3">The sequence shown here is derived from an EMBL/GenBank/DDBJ whole genome shotgun (WGS) entry which is preliminary data.</text>
</comment>
<proteinExistence type="predicted"/>
<feature type="region of interest" description="Disordered" evidence="1">
    <location>
        <begin position="329"/>
        <end position="356"/>
    </location>
</feature>
<evidence type="ECO:0000256" key="1">
    <source>
        <dbReference type="SAM" id="MobiDB-lite"/>
    </source>
</evidence>
<reference evidence="3 4" key="1">
    <citation type="journal article" date="2024" name="Nat. Commun.">
        <title>Phylogenomics reveals the evolutionary origins of lichenization in chlorophyte algae.</title>
        <authorList>
            <person name="Puginier C."/>
            <person name="Libourel C."/>
            <person name="Otte J."/>
            <person name="Skaloud P."/>
            <person name="Haon M."/>
            <person name="Grisel S."/>
            <person name="Petersen M."/>
            <person name="Berrin J.G."/>
            <person name="Delaux P.M."/>
            <person name="Dal Grande F."/>
            <person name="Keller J."/>
        </authorList>
    </citation>
    <scope>NUCLEOTIDE SEQUENCE [LARGE SCALE GENOMIC DNA]</scope>
    <source>
        <strain evidence="3 4">SAG 2043</strain>
    </source>
</reference>
<organism evidence="3 4">
    <name type="scientific">[Myrmecia] bisecta</name>
    <dbReference type="NCBI Taxonomy" id="41462"/>
    <lineage>
        <taxon>Eukaryota</taxon>
        <taxon>Viridiplantae</taxon>
        <taxon>Chlorophyta</taxon>
        <taxon>core chlorophytes</taxon>
        <taxon>Trebouxiophyceae</taxon>
        <taxon>Trebouxiales</taxon>
        <taxon>Trebouxiaceae</taxon>
        <taxon>Myrmecia</taxon>
    </lineage>
</organism>
<accession>A0AAW1Q529</accession>
<dbReference type="EMBL" id="JALJOR010000005">
    <property type="protein sequence ID" value="KAK9817119.1"/>
    <property type="molecule type" value="Genomic_DNA"/>
</dbReference>
<protein>
    <submittedName>
        <fullName evidence="3">Uncharacterized protein</fullName>
    </submittedName>
</protein>